<dbReference type="Proteomes" id="UP000184330">
    <property type="component" value="Unassembled WGS sequence"/>
</dbReference>
<evidence type="ECO:0000313" key="3">
    <source>
        <dbReference type="Proteomes" id="UP000184330"/>
    </source>
</evidence>
<feature type="region of interest" description="Disordered" evidence="1">
    <location>
        <begin position="1"/>
        <end position="25"/>
    </location>
</feature>
<evidence type="ECO:0000313" key="2">
    <source>
        <dbReference type="EMBL" id="CZR59400.1"/>
    </source>
</evidence>
<protein>
    <submittedName>
        <fullName evidence="2">Uncharacterized protein</fullName>
    </submittedName>
</protein>
<gene>
    <name evidence="2" type="ORF">PAC_09292</name>
</gene>
<name>A0A1L7X2Z4_9HELO</name>
<dbReference type="AlphaFoldDB" id="A0A1L7X2Z4"/>
<sequence>MASPIQQETGTFTGGPPPESSDFAAATNTTTGTAVELVVEHTVDPSAAVVAALQDLARGPNPSEEIGLTAEPLRFCIIFWPKDSDYTTTSIGDDILENATEPPLNSATIYEAARDNPERDARLQTDYAGVGSHIEQLRREN</sequence>
<dbReference type="EMBL" id="FJOG01000014">
    <property type="protein sequence ID" value="CZR59400.1"/>
    <property type="molecule type" value="Genomic_DNA"/>
</dbReference>
<accession>A0A1L7X2Z4</accession>
<keyword evidence="3" id="KW-1185">Reference proteome</keyword>
<reference evidence="2 3" key="1">
    <citation type="submission" date="2016-03" db="EMBL/GenBank/DDBJ databases">
        <authorList>
            <person name="Ploux O."/>
        </authorList>
    </citation>
    <scope>NUCLEOTIDE SEQUENCE [LARGE SCALE GENOMIC DNA]</scope>
    <source>
        <strain evidence="2 3">UAMH 11012</strain>
    </source>
</reference>
<evidence type="ECO:0000256" key="1">
    <source>
        <dbReference type="SAM" id="MobiDB-lite"/>
    </source>
</evidence>
<feature type="compositionally biased region" description="Polar residues" evidence="1">
    <location>
        <begin position="1"/>
        <end position="11"/>
    </location>
</feature>
<organism evidence="2 3">
    <name type="scientific">Phialocephala subalpina</name>
    <dbReference type="NCBI Taxonomy" id="576137"/>
    <lineage>
        <taxon>Eukaryota</taxon>
        <taxon>Fungi</taxon>
        <taxon>Dikarya</taxon>
        <taxon>Ascomycota</taxon>
        <taxon>Pezizomycotina</taxon>
        <taxon>Leotiomycetes</taxon>
        <taxon>Helotiales</taxon>
        <taxon>Mollisiaceae</taxon>
        <taxon>Phialocephala</taxon>
        <taxon>Phialocephala fortinii species complex</taxon>
    </lineage>
</organism>
<proteinExistence type="predicted"/>